<organism evidence="4">
    <name type="scientific">Pseudarthrobacter sulfonivorans</name>
    <dbReference type="NCBI Taxonomy" id="121292"/>
    <lineage>
        <taxon>Bacteria</taxon>
        <taxon>Bacillati</taxon>
        <taxon>Actinomycetota</taxon>
        <taxon>Actinomycetes</taxon>
        <taxon>Micrococcales</taxon>
        <taxon>Micrococcaceae</taxon>
        <taxon>Pseudarthrobacter</taxon>
    </lineage>
</organism>
<keyword evidence="2" id="KW-1133">Transmembrane helix</keyword>
<name>A0A0U3P850_9MICC</name>
<dbReference type="Proteomes" id="UP000065151">
    <property type="component" value="Chromosome"/>
</dbReference>
<sequence>MRKGLVPGEQVITITRPQPRKLAGPAAAFIAAPAAAAFASAWTVRGEATRLVPVASADWTPWIVLACVLAAAWIWLAYCLPRLLRWQATRYILTSRRIVARYGMMRRRDEQVNLASIRNVTVHQSVLQRILRSGNISLETGYQGVVNIQDVPEAVRFRDFVLDAIDELPVGGDPGTDEISDYTDEALPWELREGGDDER</sequence>
<dbReference type="PANTHER" id="PTHR37938:SF1">
    <property type="entry name" value="BLL0215 PROTEIN"/>
    <property type="match status" value="1"/>
</dbReference>
<dbReference type="InterPro" id="IPR005182">
    <property type="entry name" value="YdbS-like_PH"/>
</dbReference>
<keyword evidence="2" id="KW-0812">Transmembrane</keyword>
<evidence type="ECO:0000256" key="1">
    <source>
        <dbReference type="SAM" id="MobiDB-lite"/>
    </source>
</evidence>
<gene>
    <name evidence="4" type="ORF">AU252_03820</name>
</gene>
<evidence type="ECO:0000313" key="5">
    <source>
        <dbReference type="Proteomes" id="UP000065151"/>
    </source>
</evidence>
<evidence type="ECO:0000313" key="4">
    <source>
        <dbReference type="EMBL" id="ALV40403.1"/>
    </source>
</evidence>
<feature type="domain" description="YdbS-like PH" evidence="3">
    <location>
        <begin position="86"/>
        <end position="160"/>
    </location>
</feature>
<dbReference type="KEGG" id="psul:AU252_03820"/>
<proteinExistence type="predicted"/>
<evidence type="ECO:0000256" key="2">
    <source>
        <dbReference type="SAM" id="Phobius"/>
    </source>
</evidence>
<feature type="transmembrane region" description="Helical" evidence="2">
    <location>
        <begin position="62"/>
        <end position="80"/>
    </location>
</feature>
<feature type="region of interest" description="Disordered" evidence="1">
    <location>
        <begin position="172"/>
        <end position="199"/>
    </location>
</feature>
<feature type="transmembrane region" description="Helical" evidence="2">
    <location>
        <begin position="22"/>
        <end position="42"/>
    </location>
</feature>
<dbReference type="STRING" id="121292.AU252_03820"/>
<dbReference type="AlphaFoldDB" id="A0A0U3P850"/>
<feature type="compositionally biased region" description="Acidic residues" evidence="1">
    <location>
        <begin position="175"/>
        <end position="184"/>
    </location>
</feature>
<dbReference type="Pfam" id="PF03703">
    <property type="entry name" value="bPH_2"/>
    <property type="match status" value="1"/>
</dbReference>
<evidence type="ECO:0000259" key="3">
    <source>
        <dbReference type="Pfam" id="PF03703"/>
    </source>
</evidence>
<feature type="compositionally biased region" description="Basic and acidic residues" evidence="1">
    <location>
        <begin position="190"/>
        <end position="199"/>
    </location>
</feature>
<dbReference type="EMBL" id="CP013747">
    <property type="protein sequence ID" value="ALV40403.1"/>
    <property type="molecule type" value="Genomic_DNA"/>
</dbReference>
<keyword evidence="2" id="KW-0472">Membrane</keyword>
<dbReference type="RefSeq" id="WP_058929581.1">
    <property type="nucleotide sequence ID" value="NZ_CP013747.1"/>
</dbReference>
<reference evidence="4 5" key="1">
    <citation type="submission" date="2015-12" db="EMBL/GenBank/DDBJ databases">
        <authorList>
            <person name="Shamseldin A."/>
            <person name="Moawad H."/>
            <person name="Abd El-Rahim W.M."/>
            <person name="Sadowsky M.J."/>
        </authorList>
    </citation>
    <scope>NUCLEOTIDE SEQUENCE [LARGE SCALE GENOMIC DNA]</scope>
    <source>
        <strain evidence="4 5">Ar51</strain>
    </source>
</reference>
<dbReference type="PANTHER" id="PTHR37938">
    <property type="entry name" value="BLL0215 PROTEIN"/>
    <property type="match status" value="1"/>
</dbReference>
<accession>A0A0U3P850</accession>
<protein>
    <recommendedName>
        <fullName evidence="3">YdbS-like PH domain-containing protein</fullName>
    </recommendedName>
</protein>